<dbReference type="RefSeq" id="WP_114643476.1">
    <property type="nucleotide sequence ID" value="NZ_JAACIO010000034.1"/>
</dbReference>
<comment type="caution">
    <text evidence="8">The sequence shown here is derived from an EMBL/GenBank/DDBJ whole genome shotgun (WGS) entry which is preliminary data.</text>
</comment>
<dbReference type="InterPro" id="IPR001920">
    <property type="entry name" value="Asp/Glu_race"/>
</dbReference>
<dbReference type="Proteomes" id="UP000263486">
    <property type="component" value="Unassembled WGS sequence"/>
</dbReference>
<feature type="binding site" evidence="7">
    <location>
        <begin position="43"/>
        <end position="44"/>
    </location>
    <ligand>
        <name>substrate</name>
    </ligand>
</feature>
<protein>
    <recommendedName>
        <fullName evidence="2 7">Glutamate racemase</fullName>
        <ecNumber evidence="2 7">5.1.1.3</ecNumber>
    </recommendedName>
</protein>
<keyword evidence="5 7" id="KW-0413">Isomerase</keyword>
<dbReference type="InterPro" id="IPR015942">
    <property type="entry name" value="Asp/Glu/hydantoin_racemase"/>
</dbReference>
<organism evidence="8 9">
    <name type="scientific">Psychrilyobacter piezotolerans</name>
    <dbReference type="NCBI Taxonomy" id="2293438"/>
    <lineage>
        <taxon>Bacteria</taxon>
        <taxon>Fusobacteriati</taxon>
        <taxon>Fusobacteriota</taxon>
        <taxon>Fusobacteriia</taxon>
        <taxon>Fusobacteriales</taxon>
        <taxon>Fusobacteriaceae</taxon>
        <taxon>Psychrilyobacter</taxon>
    </lineage>
</organism>
<evidence type="ECO:0000256" key="5">
    <source>
        <dbReference type="ARBA" id="ARBA00023235"/>
    </source>
</evidence>
<keyword evidence="3 7" id="KW-0133">Cell shape</keyword>
<comment type="catalytic activity">
    <reaction evidence="1 7">
        <text>L-glutamate = D-glutamate</text>
        <dbReference type="Rhea" id="RHEA:12813"/>
        <dbReference type="ChEBI" id="CHEBI:29985"/>
        <dbReference type="ChEBI" id="CHEBI:29986"/>
        <dbReference type="EC" id="5.1.1.3"/>
    </reaction>
</comment>
<comment type="pathway">
    <text evidence="7">Cell wall biogenesis; peptidoglycan biosynthesis.</text>
</comment>
<evidence type="ECO:0000256" key="7">
    <source>
        <dbReference type="HAMAP-Rule" id="MF_00258"/>
    </source>
</evidence>
<dbReference type="InterPro" id="IPR004391">
    <property type="entry name" value="Glu_race"/>
</dbReference>
<feature type="active site" description="Proton donor/acceptor" evidence="7">
    <location>
        <position position="74"/>
    </location>
</feature>
<evidence type="ECO:0000256" key="1">
    <source>
        <dbReference type="ARBA" id="ARBA00001602"/>
    </source>
</evidence>
<dbReference type="PANTHER" id="PTHR21198:SF2">
    <property type="entry name" value="GLUTAMATE RACEMASE"/>
    <property type="match status" value="1"/>
</dbReference>
<name>A0ABX9KDX9_9FUSO</name>
<dbReference type="PANTHER" id="PTHR21198">
    <property type="entry name" value="GLUTAMATE RACEMASE"/>
    <property type="match status" value="1"/>
</dbReference>
<comment type="function">
    <text evidence="7">Provides the (R)-glutamate required for cell wall biosynthesis.</text>
</comment>
<dbReference type="EMBL" id="QUAJ01000035">
    <property type="protein sequence ID" value="REI39681.1"/>
    <property type="molecule type" value="Genomic_DNA"/>
</dbReference>
<dbReference type="HAMAP" id="MF_00258">
    <property type="entry name" value="Glu_racemase"/>
    <property type="match status" value="1"/>
</dbReference>
<accession>A0ABX9KDX9</accession>
<comment type="caution">
    <text evidence="7">Lacks conserved residue(s) required for the propagation of feature annotation.</text>
</comment>
<evidence type="ECO:0000256" key="6">
    <source>
        <dbReference type="ARBA" id="ARBA00023316"/>
    </source>
</evidence>
<sequence length="263" mass="29852">MRNKLPIGIFDSGIGGLTILKEIRKILPRENIIYYGDFKNTPYGIKTASEIQKLSENIVKFMIQNHCKVIIIACSLITAASLEYLKDKYPVPIIGVVEGGVKAALLESKNKKIAYIANPFTVKTKIYEKTYKQYSKDGSINGIPCKKLCALIESGWKNHPHRLEVLKECLDKIPKGTDTLILGGTHYPLIKKDIRKFFPEKIVDSSRESVFELLNLLISMDLFNKENKKGNVDFCINGDTTLLLNRLPEIFKEEFTNIFSVDY</sequence>
<evidence type="ECO:0000313" key="9">
    <source>
        <dbReference type="Proteomes" id="UP000263486"/>
    </source>
</evidence>
<keyword evidence="6 7" id="KW-0961">Cell wall biogenesis/degradation</keyword>
<reference evidence="8 9" key="1">
    <citation type="submission" date="2018-08" db="EMBL/GenBank/DDBJ databases">
        <title>Draft genome sequence of Psychrilyobacter sp. strain SD5 isolated from Black Sea water.</title>
        <authorList>
            <person name="Yadav S."/>
            <person name="Villanueva L."/>
            <person name="Damste J.S.S."/>
        </authorList>
    </citation>
    <scope>NUCLEOTIDE SEQUENCE [LARGE SCALE GENOMIC DNA]</scope>
    <source>
        <strain evidence="8 9">SD5</strain>
    </source>
</reference>
<feature type="binding site" evidence="7">
    <location>
        <begin position="11"/>
        <end position="12"/>
    </location>
    <ligand>
        <name>substrate</name>
    </ligand>
</feature>
<evidence type="ECO:0000313" key="8">
    <source>
        <dbReference type="EMBL" id="REI39681.1"/>
    </source>
</evidence>
<dbReference type="Gene3D" id="3.40.50.1860">
    <property type="match status" value="2"/>
</dbReference>
<dbReference type="EC" id="5.1.1.3" evidence="2 7"/>
<feature type="binding site" evidence="7">
    <location>
        <begin position="185"/>
        <end position="186"/>
    </location>
    <ligand>
        <name>substrate</name>
    </ligand>
</feature>
<keyword evidence="4 7" id="KW-0573">Peptidoglycan synthesis</keyword>
<proteinExistence type="inferred from homology"/>
<comment type="similarity">
    <text evidence="7">Belongs to the aspartate/glutamate racemases family.</text>
</comment>
<dbReference type="Pfam" id="PF01177">
    <property type="entry name" value="Asp_Glu_race"/>
    <property type="match status" value="1"/>
</dbReference>
<dbReference type="GO" id="GO:0008881">
    <property type="term" value="F:glutamate racemase activity"/>
    <property type="evidence" value="ECO:0007669"/>
    <property type="project" value="UniProtKB-EC"/>
</dbReference>
<keyword evidence="9" id="KW-1185">Reference proteome</keyword>
<evidence type="ECO:0000256" key="4">
    <source>
        <dbReference type="ARBA" id="ARBA00022984"/>
    </source>
</evidence>
<evidence type="ECO:0000256" key="2">
    <source>
        <dbReference type="ARBA" id="ARBA00013090"/>
    </source>
</evidence>
<evidence type="ECO:0000256" key="3">
    <source>
        <dbReference type="ARBA" id="ARBA00022960"/>
    </source>
</evidence>
<gene>
    <name evidence="7 8" type="primary">murI</name>
    <name evidence="8" type="ORF">DYH56_13870</name>
</gene>
<dbReference type="NCBIfam" id="TIGR00067">
    <property type="entry name" value="glut_race"/>
    <property type="match status" value="1"/>
</dbReference>
<dbReference type="SUPFAM" id="SSF53681">
    <property type="entry name" value="Aspartate/glutamate racemase"/>
    <property type="match status" value="2"/>
</dbReference>